<dbReference type="PROSITE" id="PS00086">
    <property type="entry name" value="CYTOCHROME_P450"/>
    <property type="match status" value="1"/>
</dbReference>
<comment type="cofactor">
    <cofactor evidence="7">
        <name>heme</name>
        <dbReference type="ChEBI" id="CHEBI:30413"/>
    </cofactor>
</comment>
<dbReference type="PRINTS" id="PR00463">
    <property type="entry name" value="EP450I"/>
</dbReference>
<keyword evidence="10" id="KW-1185">Reference proteome</keyword>
<dbReference type="AlphaFoldDB" id="A0A4S4E770"/>
<evidence type="ECO:0000313" key="9">
    <source>
        <dbReference type="EMBL" id="THG11888.1"/>
    </source>
</evidence>
<name>A0A4S4E770_CAMSN</name>
<dbReference type="Proteomes" id="UP000306102">
    <property type="component" value="Unassembled WGS sequence"/>
</dbReference>
<dbReference type="GO" id="GO:0016705">
    <property type="term" value="F:oxidoreductase activity, acting on paired donors, with incorporation or reduction of molecular oxygen"/>
    <property type="evidence" value="ECO:0007669"/>
    <property type="project" value="InterPro"/>
</dbReference>
<dbReference type="SUPFAM" id="SSF48264">
    <property type="entry name" value="Cytochrome P450"/>
    <property type="match status" value="1"/>
</dbReference>
<comment type="caution">
    <text evidence="9">The sequence shown here is derived from an EMBL/GenBank/DDBJ whole genome shotgun (WGS) entry which is preliminary data.</text>
</comment>
<keyword evidence="2 7" id="KW-0349">Heme</keyword>
<protein>
    <recommendedName>
        <fullName evidence="11">Geraniol 8-hydroxylase</fullName>
    </recommendedName>
</protein>
<dbReference type="InterPro" id="IPR002401">
    <property type="entry name" value="Cyt_P450_E_grp-I"/>
</dbReference>
<evidence type="ECO:0008006" key="11">
    <source>
        <dbReference type="Google" id="ProtNLM"/>
    </source>
</evidence>
<evidence type="ECO:0000256" key="6">
    <source>
        <dbReference type="ARBA" id="ARBA00023033"/>
    </source>
</evidence>
<sequence>MAKGSSCVGFLTWPAHVCWLCTLPTLAAHGESPLTWGDDIPHWLLIPAGSEMDMLNILFGVLLAWTLIQALLLISRATQSSPNKLPPGPKPFPIIGNLLHLGDNPHKSLAELAKTYGPIMTIKLGQVITVIISSPTMAKQVLQKQDVAFSNRPLPDFTHAHNHYQVSVAWLPVSTRWRNLRKICNSHIFSTHKLDANHHLRRLKVEQLIANVRECCLAGVAVDIGRATFETSLSLLSNTIFSVDLADSKSNKTAEIKEMVCSMMEEAGKPNLADYFPVFKKMDPQGIRRRMAIHYGKMIELFDCMIKQRLELKKMNGYLESNVDMLDTLLSVSEDHGDEINHTGIKHLLLDLFAAGTDTTSTTLEWAMTEILHNPKILSKARAELEQTIGKGKQVEESDITRLPYLQAIIKETFRLHPPAPLLLPHKVETDVEVCGFTVPKGAQVLVNAWAVGRDPSIWENPNLFMPERFLGSQVDVRGKDFELIPFGAGRRICPGLPLATRMVHLMLGSLINSFDWKLEDGIAPEDMKMEEKFGFTLKSAQPLHAIPFYT</sequence>
<keyword evidence="5 7" id="KW-0408">Iron</keyword>
<dbReference type="STRING" id="542762.A0A4S4E770"/>
<gene>
    <name evidence="9" type="ORF">TEA_012552</name>
</gene>
<dbReference type="CDD" id="cd11073">
    <property type="entry name" value="CYP76-like"/>
    <property type="match status" value="1"/>
</dbReference>
<dbReference type="GO" id="GO:0020037">
    <property type="term" value="F:heme binding"/>
    <property type="evidence" value="ECO:0007669"/>
    <property type="project" value="InterPro"/>
</dbReference>
<dbReference type="PRINTS" id="PR00385">
    <property type="entry name" value="P450"/>
</dbReference>
<evidence type="ECO:0000256" key="8">
    <source>
        <dbReference type="RuleBase" id="RU000461"/>
    </source>
</evidence>
<dbReference type="PANTHER" id="PTHR47950:SF4">
    <property type="entry name" value="GERANIOL 8-HYDROXYLASE-LIKE"/>
    <property type="match status" value="1"/>
</dbReference>
<evidence type="ECO:0000256" key="3">
    <source>
        <dbReference type="ARBA" id="ARBA00022723"/>
    </source>
</evidence>
<dbReference type="EMBL" id="SDRB02006938">
    <property type="protein sequence ID" value="THG11888.1"/>
    <property type="molecule type" value="Genomic_DNA"/>
</dbReference>
<dbReference type="PANTHER" id="PTHR47950">
    <property type="entry name" value="CYTOCHROME P450, FAMILY 76, SUBFAMILY C, POLYPEPTIDE 5-RELATED"/>
    <property type="match status" value="1"/>
</dbReference>
<evidence type="ECO:0000313" key="10">
    <source>
        <dbReference type="Proteomes" id="UP000306102"/>
    </source>
</evidence>
<feature type="binding site" description="axial binding residue" evidence="7">
    <location>
        <position position="494"/>
    </location>
    <ligand>
        <name>heme</name>
        <dbReference type="ChEBI" id="CHEBI:30413"/>
    </ligand>
    <ligandPart>
        <name>Fe</name>
        <dbReference type="ChEBI" id="CHEBI:18248"/>
    </ligandPart>
</feature>
<evidence type="ECO:0000256" key="1">
    <source>
        <dbReference type="ARBA" id="ARBA00010617"/>
    </source>
</evidence>
<comment type="similarity">
    <text evidence="1 8">Belongs to the cytochrome P450 family.</text>
</comment>
<dbReference type="FunFam" id="1.10.630.10:FF:000007">
    <property type="entry name" value="Cytochrome P450 76C4"/>
    <property type="match status" value="1"/>
</dbReference>
<evidence type="ECO:0000256" key="4">
    <source>
        <dbReference type="ARBA" id="ARBA00023002"/>
    </source>
</evidence>
<dbReference type="InterPro" id="IPR017972">
    <property type="entry name" value="Cyt_P450_CS"/>
</dbReference>
<accession>A0A4S4E770</accession>
<evidence type="ECO:0000256" key="5">
    <source>
        <dbReference type="ARBA" id="ARBA00023004"/>
    </source>
</evidence>
<dbReference type="Pfam" id="PF00067">
    <property type="entry name" value="p450"/>
    <property type="match status" value="1"/>
</dbReference>
<dbReference type="InterPro" id="IPR001128">
    <property type="entry name" value="Cyt_P450"/>
</dbReference>
<keyword evidence="3 7" id="KW-0479">Metal-binding</keyword>
<proteinExistence type="inferred from homology"/>
<reference evidence="9 10" key="1">
    <citation type="journal article" date="2018" name="Proc. Natl. Acad. Sci. U.S.A.">
        <title>Draft genome sequence of Camellia sinensis var. sinensis provides insights into the evolution of the tea genome and tea quality.</title>
        <authorList>
            <person name="Wei C."/>
            <person name="Yang H."/>
            <person name="Wang S."/>
            <person name="Zhao J."/>
            <person name="Liu C."/>
            <person name="Gao L."/>
            <person name="Xia E."/>
            <person name="Lu Y."/>
            <person name="Tai Y."/>
            <person name="She G."/>
            <person name="Sun J."/>
            <person name="Cao H."/>
            <person name="Tong W."/>
            <person name="Gao Q."/>
            <person name="Li Y."/>
            <person name="Deng W."/>
            <person name="Jiang X."/>
            <person name="Wang W."/>
            <person name="Chen Q."/>
            <person name="Zhang S."/>
            <person name="Li H."/>
            <person name="Wu J."/>
            <person name="Wang P."/>
            <person name="Li P."/>
            <person name="Shi C."/>
            <person name="Zheng F."/>
            <person name="Jian J."/>
            <person name="Huang B."/>
            <person name="Shan D."/>
            <person name="Shi M."/>
            <person name="Fang C."/>
            <person name="Yue Y."/>
            <person name="Li F."/>
            <person name="Li D."/>
            <person name="Wei S."/>
            <person name="Han B."/>
            <person name="Jiang C."/>
            <person name="Yin Y."/>
            <person name="Xia T."/>
            <person name="Zhang Z."/>
            <person name="Bennetzen J.L."/>
            <person name="Zhao S."/>
            <person name="Wan X."/>
        </authorList>
    </citation>
    <scope>NUCLEOTIDE SEQUENCE [LARGE SCALE GENOMIC DNA]</scope>
    <source>
        <strain evidence="10">cv. Shuchazao</strain>
        <tissue evidence="9">Leaf</tissue>
    </source>
</reference>
<dbReference type="Gene3D" id="1.10.630.10">
    <property type="entry name" value="Cytochrome P450"/>
    <property type="match status" value="1"/>
</dbReference>
<evidence type="ECO:0000256" key="2">
    <source>
        <dbReference type="ARBA" id="ARBA00022617"/>
    </source>
</evidence>
<organism evidence="9 10">
    <name type="scientific">Camellia sinensis var. sinensis</name>
    <name type="common">China tea</name>
    <dbReference type="NCBI Taxonomy" id="542762"/>
    <lineage>
        <taxon>Eukaryota</taxon>
        <taxon>Viridiplantae</taxon>
        <taxon>Streptophyta</taxon>
        <taxon>Embryophyta</taxon>
        <taxon>Tracheophyta</taxon>
        <taxon>Spermatophyta</taxon>
        <taxon>Magnoliopsida</taxon>
        <taxon>eudicotyledons</taxon>
        <taxon>Gunneridae</taxon>
        <taxon>Pentapetalae</taxon>
        <taxon>asterids</taxon>
        <taxon>Ericales</taxon>
        <taxon>Theaceae</taxon>
        <taxon>Camellia</taxon>
    </lineage>
</organism>
<keyword evidence="4 8" id="KW-0560">Oxidoreductase</keyword>
<dbReference type="GO" id="GO:0005506">
    <property type="term" value="F:iron ion binding"/>
    <property type="evidence" value="ECO:0007669"/>
    <property type="project" value="InterPro"/>
</dbReference>
<dbReference type="InterPro" id="IPR036396">
    <property type="entry name" value="Cyt_P450_sf"/>
</dbReference>
<evidence type="ECO:0000256" key="7">
    <source>
        <dbReference type="PIRSR" id="PIRSR602401-1"/>
    </source>
</evidence>
<dbReference type="GO" id="GO:0004497">
    <property type="term" value="F:monooxygenase activity"/>
    <property type="evidence" value="ECO:0007669"/>
    <property type="project" value="UniProtKB-KW"/>
</dbReference>
<keyword evidence="6 8" id="KW-0503">Monooxygenase</keyword>